<organism evidence="2 3">
    <name type="scientific">Argiope bruennichi</name>
    <name type="common">Wasp spider</name>
    <name type="synonym">Aranea bruennichi</name>
    <dbReference type="NCBI Taxonomy" id="94029"/>
    <lineage>
        <taxon>Eukaryota</taxon>
        <taxon>Metazoa</taxon>
        <taxon>Ecdysozoa</taxon>
        <taxon>Arthropoda</taxon>
        <taxon>Chelicerata</taxon>
        <taxon>Arachnida</taxon>
        <taxon>Araneae</taxon>
        <taxon>Araneomorphae</taxon>
        <taxon>Entelegynae</taxon>
        <taxon>Araneoidea</taxon>
        <taxon>Araneidae</taxon>
        <taxon>Argiope</taxon>
    </lineage>
</organism>
<accession>A0A8T0FDY9</accession>
<dbReference type="PANTHER" id="PTHR47163">
    <property type="entry name" value="DDE_TNP_IS1595 DOMAIN-CONTAINING PROTEIN"/>
    <property type="match status" value="1"/>
</dbReference>
<protein>
    <recommendedName>
        <fullName evidence="1">ISXO2-like transposase domain-containing protein</fullName>
    </recommendedName>
</protein>
<gene>
    <name evidence="2" type="ORF">HNY73_007440</name>
</gene>
<dbReference type="AlphaFoldDB" id="A0A8T0FDY9"/>
<reference evidence="2" key="2">
    <citation type="submission" date="2020-06" db="EMBL/GenBank/DDBJ databases">
        <authorList>
            <person name="Sheffer M."/>
        </authorList>
    </citation>
    <scope>NUCLEOTIDE SEQUENCE</scope>
</reference>
<dbReference type="EMBL" id="JABXBU010000012">
    <property type="protein sequence ID" value="KAF8789507.1"/>
    <property type="molecule type" value="Genomic_DNA"/>
</dbReference>
<evidence type="ECO:0000313" key="3">
    <source>
        <dbReference type="Proteomes" id="UP000807504"/>
    </source>
</evidence>
<evidence type="ECO:0000313" key="2">
    <source>
        <dbReference type="EMBL" id="KAF8789507.1"/>
    </source>
</evidence>
<dbReference type="PANTHER" id="PTHR47163:SF2">
    <property type="entry name" value="SI:DKEY-17M8.2"/>
    <property type="match status" value="1"/>
</dbReference>
<evidence type="ECO:0000259" key="1">
    <source>
        <dbReference type="Pfam" id="PF12762"/>
    </source>
</evidence>
<proteinExistence type="predicted"/>
<keyword evidence="3" id="KW-1185">Reference proteome</keyword>
<feature type="domain" description="ISXO2-like transposase" evidence="1">
    <location>
        <begin position="391"/>
        <end position="466"/>
    </location>
</feature>
<sequence length="508" mass="57723">MNRSSSSELAGVAELGTAKRLCTDDNVVEMETVGFLANSPLKPCKNCHQSGVISKEVERGEFTINYTAGLIHSYESDEFTAHSNSEKVKQLHMDLDIARQRQDQLLGYGVEGLNLLEIDEATVDSEDIGHLIKRPRLDGTRTGEIKEQYFFGKCTLSNRRLFVNERTLEYVEENSEKIGGVEEVVRKIDLEKINQNDQKLNKKRTADEDGFIAPAAHLVRKVKNLKLNENDGIKIQKQPEGIEEVALDNEVDADQAPAQPKRRRVPPFFVTPRAHFKVMLNICRLEAPSLKSSMSSKFLKLTVETDEEHRRLSRLLEAQGAEFKTFMLKTDRPIKVVLRGLPSCTPIRKSKRNYKEKALQLSILLNCQNSKQNHQCRYFMCKSQTALCLKRIVLSDCWKAYNPLTAEGYVHHTVNHSKNFKDPITGVHTNIIEGTWNSIKSKMKKDGTNKCKDQFDSYLATYMFRRTWSAVMGHCLKCSLRGIGELYTPQTCDLPGKEYKASASPDEE</sequence>
<dbReference type="Proteomes" id="UP000807504">
    <property type="component" value="Unassembled WGS sequence"/>
</dbReference>
<dbReference type="Pfam" id="PF12762">
    <property type="entry name" value="DDE_Tnp_IS1595"/>
    <property type="match status" value="1"/>
</dbReference>
<dbReference type="InterPro" id="IPR053164">
    <property type="entry name" value="IS1016-like_transposase"/>
</dbReference>
<name>A0A8T0FDY9_ARGBR</name>
<dbReference type="InterPro" id="IPR024445">
    <property type="entry name" value="Tnp_ISXO2-like"/>
</dbReference>
<comment type="caution">
    <text evidence="2">The sequence shown here is derived from an EMBL/GenBank/DDBJ whole genome shotgun (WGS) entry which is preliminary data.</text>
</comment>
<reference evidence="2" key="1">
    <citation type="journal article" date="2020" name="bioRxiv">
        <title>Chromosome-level reference genome of the European wasp spider Argiope bruennichi: a resource for studies on range expansion and evolutionary adaptation.</title>
        <authorList>
            <person name="Sheffer M.M."/>
            <person name="Hoppe A."/>
            <person name="Krehenwinkel H."/>
            <person name="Uhl G."/>
            <person name="Kuss A.W."/>
            <person name="Jensen L."/>
            <person name="Jensen C."/>
            <person name="Gillespie R.G."/>
            <person name="Hoff K.J."/>
            <person name="Prost S."/>
        </authorList>
    </citation>
    <scope>NUCLEOTIDE SEQUENCE</scope>
</reference>